<evidence type="ECO:0000313" key="1">
    <source>
        <dbReference type="EMBL" id="GHP00564.1"/>
    </source>
</evidence>
<sequence>MSLAQLGFPLVNEERLFLPECSPNLQNSDERSQVESGFPLSPWPIPLFHADFPGFTRKIGEHSRSLLRAWSWSTFME</sequence>
<protein>
    <submittedName>
        <fullName evidence="1">Uncharacterized protein</fullName>
    </submittedName>
</protein>
<comment type="caution">
    <text evidence="1">The sequence shown here is derived from an EMBL/GenBank/DDBJ whole genome shotgun (WGS) entry which is preliminary data.</text>
</comment>
<proteinExistence type="predicted"/>
<keyword evidence="2" id="KW-1185">Reference proteome</keyword>
<accession>A0A8J3IU02</accession>
<reference evidence="1" key="1">
    <citation type="submission" date="2020-10" db="EMBL/GenBank/DDBJ databases">
        <title>Taxonomic study of unclassified bacteria belonging to the class Ktedonobacteria.</title>
        <authorList>
            <person name="Yabe S."/>
            <person name="Wang C.M."/>
            <person name="Zheng Y."/>
            <person name="Sakai Y."/>
            <person name="Cavaletti L."/>
            <person name="Monciardini P."/>
            <person name="Donadio S."/>
        </authorList>
    </citation>
    <scope>NUCLEOTIDE SEQUENCE</scope>
    <source>
        <strain evidence="1">ID150040</strain>
    </source>
</reference>
<dbReference type="AlphaFoldDB" id="A0A8J3IU02"/>
<gene>
    <name evidence="1" type="ORF">KSF_106110</name>
</gene>
<dbReference type="Proteomes" id="UP000597444">
    <property type="component" value="Unassembled WGS sequence"/>
</dbReference>
<name>A0A8J3IU02_9CHLR</name>
<organism evidence="1 2">
    <name type="scientific">Reticulibacter mediterranei</name>
    <dbReference type="NCBI Taxonomy" id="2778369"/>
    <lineage>
        <taxon>Bacteria</taxon>
        <taxon>Bacillati</taxon>
        <taxon>Chloroflexota</taxon>
        <taxon>Ktedonobacteria</taxon>
        <taxon>Ktedonobacterales</taxon>
        <taxon>Reticulibacteraceae</taxon>
        <taxon>Reticulibacter</taxon>
    </lineage>
</organism>
<evidence type="ECO:0000313" key="2">
    <source>
        <dbReference type="Proteomes" id="UP000597444"/>
    </source>
</evidence>
<dbReference type="EMBL" id="BNJK01000002">
    <property type="protein sequence ID" value="GHP00564.1"/>
    <property type="molecule type" value="Genomic_DNA"/>
</dbReference>